<name>A0A0E9Y175_ANGAN</name>
<protein>
    <submittedName>
        <fullName evidence="1">Uncharacterized protein</fullName>
    </submittedName>
</protein>
<proteinExistence type="predicted"/>
<evidence type="ECO:0000313" key="1">
    <source>
        <dbReference type="EMBL" id="JAI07841.1"/>
    </source>
</evidence>
<dbReference type="EMBL" id="GBXM01000737">
    <property type="protein sequence ID" value="JAI07841.1"/>
    <property type="molecule type" value="Transcribed_RNA"/>
</dbReference>
<reference evidence="1" key="1">
    <citation type="submission" date="2014-11" db="EMBL/GenBank/DDBJ databases">
        <authorList>
            <person name="Amaro Gonzalez C."/>
        </authorList>
    </citation>
    <scope>NUCLEOTIDE SEQUENCE</scope>
</reference>
<accession>A0A0E9Y175</accession>
<organism evidence="1">
    <name type="scientific">Anguilla anguilla</name>
    <name type="common">European freshwater eel</name>
    <name type="synonym">Muraena anguilla</name>
    <dbReference type="NCBI Taxonomy" id="7936"/>
    <lineage>
        <taxon>Eukaryota</taxon>
        <taxon>Metazoa</taxon>
        <taxon>Chordata</taxon>
        <taxon>Craniata</taxon>
        <taxon>Vertebrata</taxon>
        <taxon>Euteleostomi</taxon>
        <taxon>Actinopterygii</taxon>
        <taxon>Neopterygii</taxon>
        <taxon>Teleostei</taxon>
        <taxon>Anguilliformes</taxon>
        <taxon>Anguillidae</taxon>
        <taxon>Anguilla</taxon>
    </lineage>
</organism>
<dbReference type="AlphaFoldDB" id="A0A0E9Y175"/>
<sequence>MLLFWRPVLALGEGVVSVFHIYCLLVLSSDSGVARLKERLGFLVRFQ</sequence>
<reference evidence="1" key="2">
    <citation type="journal article" date="2015" name="Fish Shellfish Immunol.">
        <title>Early steps in the European eel (Anguilla anguilla)-Vibrio vulnificus interaction in the gills: Role of the RtxA13 toxin.</title>
        <authorList>
            <person name="Callol A."/>
            <person name="Pajuelo D."/>
            <person name="Ebbesson L."/>
            <person name="Teles M."/>
            <person name="MacKenzie S."/>
            <person name="Amaro C."/>
        </authorList>
    </citation>
    <scope>NUCLEOTIDE SEQUENCE</scope>
</reference>